<feature type="region of interest" description="Disordered" evidence="1">
    <location>
        <begin position="38"/>
        <end position="64"/>
    </location>
</feature>
<feature type="compositionally biased region" description="Basic and acidic residues" evidence="1">
    <location>
        <begin position="39"/>
        <end position="54"/>
    </location>
</feature>
<name>A0ABS4P3T0_9BACL</name>
<comment type="caution">
    <text evidence="2">The sequence shown here is derived from an EMBL/GenBank/DDBJ whole genome shotgun (WGS) entry which is preliminary data.</text>
</comment>
<evidence type="ECO:0000256" key="1">
    <source>
        <dbReference type="SAM" id="MobiDB-lite"/>
    </source>
</evidence>
<dbReference type="EMBL" id="JAGGLV010000043">
    <property type="protein sequence ID" value="MBP2116364.1"/>
    <property type="molecule type" value="Genomic_DNA"/>
</dbReference>
<sequence length="64" mass="7596">MGRLRAINERKCTMDNCNRRHYAKGLCKQHYWPAWKAGQKNESDSDTSRQDHSQKSLRIVTEFI</sequence>
<dbReference type="Proteomes" id="UP000773462">
    <property type="component" value="Unassembled WGS sequence"/>
</dbReference>
<evidence type="ECO:0008006" key="4">
    <source>
        <dbReference type="Google" id="ProtNLM"/>
    </source>
</evidence>
<accession>A0ABS4P3T0</accession>
<reference evidence="2 3" key="1">
    <citation type="submission" date="2021-03" db="EMBL/GenBank/DDBJ databases">
        <title>Genomic Encyclopedia of Type Strains, Phase IV (KMG-IV): sequencing the most valuable type-strain genomes for metagenomic binning, comparative biology and taxonomic classification.</title>
        <authorList>
            <person name="Goeker M."/>
        </authorList>
    </citation>
    <scope>NUCLEOTIDE SEQUENCE [LARGE SCALE GENOMIC DNA]</scope>
    <source>
        <strain evidence="2 3">DSM 101953</strain>
    </source>
</reference>
<protein>
    <recommendedName>
        <fullName evidence="4">HNH endonuclease</fullName>
    </recommendedName>
</protein>
<gene>
    <name evidence="2" type="ORF">J2Z70_006594</name>
</gene>
<evidence type="ECO:0000313" key="2">
    <source>
        <dbReference type="EMBL" id="MBP2116364.1"/>
    </source>
</evidence>
<organism evidence="2 3">
    <name type="scientific">Paenibacillus silagei</name>
    <dbReference type="NCBI Taxonomy" id="1670801"/>
    <lineage>
        <taxon>Bacteria</taxon>
        <taxon>Bacillati</taxon>
        <taxon>Bacillota</taxon>
        <taxon>Bacilli</taxon>
        <taxon>Bacillales</taxon>
        <taxon>Paenibacillaceae</taxon>
        <taxon>Paenibacillus</taxon>
    </lineage>
</organism>
<keyword evidence="3" id="KW-1185">Reference proteome</keyword>
<evidence type="ECO:0000313" key="3">
    <source>
        <dbReference type="Proteomes" id="UP000773462"/>
    </source>
</evidence>
<proteinExistence type="predicted"/>